<gene>
    <name evidence="6" type="ORF">GPZ80_06810</name>
</gene>
<organism evidence="6 7">
    <name type="scientific">Actinokineospora xionganensis</name>
    <dbReference type="NCBI Taxonomy" id="2684470"/>
    <lineage>
        <taxon>Bacteria</taxon>
        <taxon>Bacillati</taxon>
        <taxon>Actinomycetota</taxon>
        <taxon>Actinomycetes</taxon>
        <taxon>Pseudonocardiales</taxon>
        <taxon>Pseudonocardiaceae</taxon>
        <taxon>Actinokineospora</taxon>
    </lineage>
</organism>
<evidence type="ECO:0000256" key="4">
    <source>
        <dbReference type="ARBA" id="ARBA00025742"/>
    </source>
</evidence>
<evidence type="ECO:0000313" key="7">
    <source>
        <dbReference type="Proteomes" id="UP000734823"/>
    </source>
</evidence>
<dbReference type="Proteomes" id="UP000734823">
    <property type="component" value="Unassembled WGS sequence"/>
</dbReference>
<evidence type="ECO:0000256" key="3">
    <source>
        <dbReference type="ARBA" id="ARBA00023004"/>
    </source>
</evidence>
<reference evidence="6 7" key="1">
    <citation type="submission" date="2020-06" db="EMBL/GenBank/DDBJ databases">
        <title>Actinokineospora xiongansis sp. nov., isolated from soil of Baiyangdian.</title>
        <authorList>
            <person name="Zhang X."/>
        </authorList>
    </citation>
    <scope>NUCLEOTIDE SEQUENCE [LARGE SCALE GENOMIC DNA]</scope>
    <source>
        <strain evidence="6 7">HBU206404</strain>
    </source>
</reference>
<keyword evidence="1" id="KW-0479">Metal-binding</keyword>
<comment type="similarity">
    <text evidence="4">Belongs to the cyclic nucleotide phosphodiesterase class-III family.</text>
</comment>
<accession>A0ABR7L3C5</accession>
<keyword evidence="3" id="KW-0408">Iron</keyword>
<evidence type="ECO:0000256" key="2">
    <source>
        <dbReference type="ARBA" id="ARBA00022801"/>
    </source>
</evidence>
<comment type="caution">
    <text evidence="6">The sequence shown here is derived from an EMBL/GenBank/DDBJ whole genome shotgun (WGS) entry which is preliminary data.</text>
</comment>
<dbReference type="Gene3D" id="3.60.21.10">
    <property type="match status" value="1"/>
</dbReference>
<evidence type="ECO:0000259" key="5">
    <source>
        <dbReference type="Pfam" id="PF00149"/>
    </source>
</evidence>
<dbReference type="InterPro" id="IPR029052">
    <property type="entry name" value="Metallo-depent_PP-like"/>
</dbReference>
<evidence type="ECO:0000313" key="6">
    <source>
        <dbReference type="EMBL" id="MBC6446886.1"/>
    </source>
</evidence>
<dbReference type="SUPFAM" id="SSF56300">
    <property type="entry name" value="Metallo-dependent phosphatases"/>
    <property type="match status" value="1"/>
</dbReference>
<dbReference type="Pfam" id="PF00149">
    <property type="entry name" value="Metallophos"/>
    <property type="match status" value="1"/>
</dbReference>
<dbReference type="InterPro" id="IPR050884">
    <property type="entry name" value="CNP_phosphodiesterase-III"/>
</dbReference>
<dbReference type="EMBL" id="JABVED010000003">
    <property type="protein sequence ID" value="MBC6446886.1"/>
    <property type="molecule type" value="Genomic_DNA"/>
</dbReference>
<dbReference type="PANTHER" id="PTHR42988:SF2">
    <property type="entry name" value="CYCLIC NUCLEOTIDE PHOSPHODIESTERASE CBUA0032-RELATED"/>
    <property type="match status" value="1"/>
</dbReference>
<dbReference type="InterPro" id="IPR004843">
    <property type="entry name" value="Calcineurin-like_PHP"/>
</dbReference>
<dbReference type="PANTHER" id="PTHR42988">
    <property type="entry name" value="PHOSPHOHYDROLASE"/>
    <property type="match status" value="1"/>
</dbReference>
<sequence length="278" mass="29352">MSPDLTLIQFSDTHIQPEGALMHGVVDTHAALAAAVDVVRASGVVPAAVLLTGDLTDSGEPAAYRRLRALVEPIEAPLVSVMGNHDERTAFRTELLGTDPSTMDHDVVVTVDGLRIVVLDSSLPGHHDGHLGAGQLEWLAEVLREPAARGTLLVLHHPPLPSPVPTVNLLRLRDSRRLAEVIDGSGVRMVITGHAHHTGCGTIGGVPVWVGPATAYGVEPVPPRGRLTARAFSGFSRIDVIGDQVVATAVPVSSADRVYDVDETTQVGRVRAMLGDRA</sequence>
<protein>
    <submittedName>
        <fullName evidence="6">Metallophosphoesterase</fullName>
    </submittedName>
</protein>
<keyword evidence="7" id="KW-1185">Reference proteome</keyword>
<dbReference type="RefSeq" id="WP_187219214.1">
    <property type="nucleotide sequence ID" value="NZ_JABVED010000003.1"/>
</dbReference>
<name>A0ABR7L3C5_9PSEU</name>
<feature type="domain" description="Calcineurin-like phosphoesterase" evidence="5">
    <location>
        <begin position="6"/>
        <end position="197"/>
    </location>
</feature>
<proteinExistence type="inferred from homology"/>
<keyword evidence="2" id="KW-0378">Hydrolase</keyword>
<evidence type="ECO:0000256" key="1">
    <source>
        <dbReference type="ARBA" id="ARBA00022723"/>
    </source>
</evidence>